<dbReference type="InterPro" id="IPR011764">
    <property type="entry name" value="Biotin_carboxylation_dom"/>
</dbReference>
<evidence type="ECO:0000259" key="15">
    <source>
        <dbReference type="PROSITE" id="PS50968"/>
    </source>
</evidence>
<dbReference type="InterPro" id="IPR011054">
    <property type="entry name" value="Rudment_hybrid_motif"/>
</dbReference>
<dbReference type="SUPFAM" id="SSF51230">
    <property type="entry name" value="Single hybrid motif"/>
    <property type="match status" value="1"/>
</dbReference>
<dbReference type="NCBIfam" id="NF006367">
    <property type="entry name" value="PRK08591.1"/>
    <property type="match status" value="1"/>
</dbReference>
<dbReference type="PROSITE" id="PS00188">
    <property type="entry name" value="BIOTIN"/>
    <property type="match status" value="1"/>
</dbReference>
<dbReference type="Proteomes" id="UP000704176">
    <property type="component" value="Unassembled WGS sequence"/>
</dbReference>
<sequence length="666" mass="71905">MFDKILIANRGEIACRVIKTARRMGIKTVAVYSDADRDALHVEMADEAVHIGPAPAAQSYLVIEKIVEACKATGAQAVHPGYGFLSEREAFPKALAEAGIVFIGPNPAAIAAMGDKIESKKAAAAAKVSTVPGFLGIIESPEQAVTIADEIGYPVMIKASAGGGGKGMRIAHSADEVAEGFERAKSEAASSFGDDRVFIEKFITDPRHIEIQVLGDKHGNVIYLGERECSIQRRNQKVIEEAPSPLLDEATRRLMGEQAVALAKAVGYDSAGTVEFVAGQDKSFYFLEMNTRLQVEHPVTELVTGIDLVEEMIRVAAGEKLRLAQADVKLDGWAVESRIYAEDPIRNFLPSTGRLVTYRPPPEGEHAGITVRNDTGVYEGGEISIYYDPMIAKLVTHAPSRDKAIAAQAEALDAFAIEGIRHNIPFLTALMQHPRWQEGKLSTGFIAEEFPQGFKLAAPEGEVARRIVAVGAAIDHLLNERKRQISGQMRPNGAVRFDRERVVMLGAERYDIVIEDIDGGIAVVIDGQAWPVSSAWRPGEPVWTGHVGGEHIAVQVRPILNGVSLAHAGASAEVRVYTHREAELAALMPEKVEADTGKKLLCPMPGLVKVVSVKVGQEVKAGEPLCIVEAMKMENVLRAERDATVSKILAKEGDSLSVDAVIMEFA</sequence>
<dbReference type="InterPro" id="IPR000089">
    <property type="entry name" value="Biotin_lipoyl"/>
</dbReference>
<evidence type="ECO:0000256" key="3">
    <source>
        <dbReference type="ARBA" id="ARBA00013050"/>
    </source>
</evidence>
<dbReference type="CDD" id="cd06850">
    <property type="entry name" value="biotinyl_domain"/>
    <property type="match status" value="1"/>
</dbReference>
<dbReference type="SUPFAM" id="SSF56059">
    <property type="entry name" value="Glutathione synthetase ATP-binding domain-like"/>
    <property type="match status" value="1"/>
</dbReference>
<evidence type="ECO:0000256" key="12">
    <source>
        <dbReference type="ARBA" id="ARBA00023267"/>
    </source>
</evidence>
<organism evidence="18 19">
    <name type="scientific">Microvirga puerhi</name>
    <dbReference type="NCBI Taxonomy" id="2876078"/>
    <lineage>
        <taxon>Bacteria</taxon>
        <taxon>Pseudomonadati</taxon>
        <taxon>Pseudomonadota</taxon>
        <taxon>Alphaproteobacteria</taxon>
        <taxon>Hyphomicrobiales</taxon>
        <taxon>Methylobacteriaceae</taxon>
        <taxon>Microvirga</taxon>
    </lineage>
</organism>
<dbReference type="InterPro" id="IPR005482">
    <property type="entry name" value="Biotin_COase_C"/>
</dbReference>
<dbReference type="InterPro" id="IPR011053">
    <property type="entry name" value="Single_hybrid_motif"/>
</dbReference>
<keyword evidence="11" id="KW-0464">Manganese</keyword>
<dbReference type="Gene3D" id="3.30.700.30">
    <property type="match status" value="1"/>
</dbReference>
<proteinExistence type="predicted"/>
<dbReference type="InterPro" id="IPR005481">
    <property type="entry name" value="BC-like_N"/>
</dbReference>
<evidence type="ECO:0000259" key="17">
    <source>
        <dbReference type="PROSITE" id="PS50979"/>
    </source>
</evidence>
<evidence type="ECO:0000259" key="16">
    <source>
        <dbReference type="PROSITE" id="PS50975"/>
    </source>
</evidence>
<dbReference type="PROSITE" id="PS50975">
    <property type="entry name" value="ATP_GRASP"/>
    <property type="match status" value="1"/>
</dbReference>
<evidence type="ECO:0000313" key="19">
    <source>
        <dbReference type="Proteomes" id="UP000704176"/>
    </source>
</evidence>
<dbReference type="Pfam" id="PF00364">
    <property type="entry name" value="Biotin_lipoyl"/>
    <property type="match status" value="1"/>
</dbReference>
<dbReference type="EC" id="6.4.1.3" evidence="3"/>
<dbReference type="EMBL" id="JAIRBM010000030">
    <property type="protein sequence ID" value="MBZ6079264.1"/>
    <property type="molecule type" value="Genomic_DNA"/>
</dbReference>
<comment type="cofactor">
    <cofactor evidence="1">
        <name>biotin</name>
        <dbReference type="ChEBI" id="CHEBI:57586"/>
    </cofactor>
</comment>
<reference evidence="18 19" key="1">
    <citation type="submission" date="2021-09" db="EMBL/GenBank/DDBJ databases">
        <title>The complete genome sequence of a new microorganism.</title>
        <authorList>
            <person name="Zi Z."/>
        </authorList>
    </citation>
    <scope>NUCLEOTIDE SEQUENCE [LARGE SCALE GENOMIC DNA]</scope>
    <source>
        <strain evidence="18 19">WGZ8</strain>
    </source>
</reference>
<feature type="domain" description="Biotin carboxylation" evidence="17">
    <location>
        <begin position="1"/>
        <end position="451"/>
    </location>
</feature>
<dbReference type="InterPro" id="IPR016185">
    <property type="entry name" value="PreATP-grasp_dom_sf"/>
</dbReference>
<dbReference type="PROSITE" id="PS00867">
    <property type="entry name" value="CPSASE_2"/>
    <property type="match status" value="1"/>
</dbReference>
<dbReference type="SMART" id="SM00878">
    <property type="entry name" value="Biotin_carb_C"/>
    <property type="match status" value="1"/>
</dbReference>
<dbReference type="Pfam" id="PF18140">
    <property type="entry name" value="PCC_BT"/>
    <property type="match status" value="1"/>
</dbReference>
<dbReference type="InterPro" id="IPR041265">
    <property type="entry name" value="PCC_BT"/>
</dbReference>
<evidence type="ECO:0000256" key="14">
    <source>
        <dbReference type="PROSITE-ProRule" id="PRU00409"/>
    </source>
</evidence>
<dbReference type="InterPro" id="IPR005479">
    <property type="entry name" value="CPAse_ATP-bd"/>
</dbReference>
<keyword evidence="6 14" id="KW-0547">Nucleotide-binding</keyword>
<dbReference type="InterPro" id="IPR050856">
    <property type="entry name" value="Biotin_carboxylase_complex"/>
</dbReference>
<accession>A0ABS7VUI7</accession>
<dbReference type="PROSITE" id="PS50979">
    <property type="entry name" value="BC"/>
    <property type="match status" value="1"/>
</dbReference>
<evidence type="ECO:0000256" key="11">
    <source>
        <dbReference type="ARBA" id="ARBA00023211"/>
    </source>
</evidence>
<dbReference type="Gene3D" id="3.30.470.20">
    <property type="entry name" value="ATP-grasp fold, B domain"/>
    <property type="match status" value="1"/>
</dbReference>
<keyword evidence="9" id="KW-0442">Lipid degradation</keyword>
<dbReference type="PROSITE" id="PS50968">
    <property type="entry name" value="BIOTINYL_LIPOYL"/>
    <property type="match status" value="1"/>
</dbReference>
<comment type="catalytic activity">
    <reaction evidence="13">
        <text>propanoyl-CoA + hydrogencarbonate + ATP = (S)-methylmalonyl-CoA + ADP + phosphate + H(+)</text>
        <dbReference type="Rhea" id="RHEA:23720"/>
        <dbReference type="ChEBI" id="CHEBI:15378"/>
        <dbReference type="ChEBI" id="CHEBI:17544"/>
        <dbReference type="ChEBI" id="CHEBI:30616"/>
        <dbReference type="ChEBI" id="CHEBI:43474"/>
        <dbReference type="ChEBI" id="CHEBI:57327"/>
        <dbReference type="ChEBI" id="CHEBI:57392"/>
        <dbReference type="ChEBI" id="CHEBI:456216"/>
        <dbReference type="EC" id="6.4.1.3"/>
    </reaction>
    <physiologicalReaction direction="left-to-right" evidence="13">
        <dbReference type="Rhea" id="RHEA:23721"/>
    </physiologicalReaction>
</comment>
<evidence type="ECO:0000256" key="5">
    <source>
        <dbReference type="ARBA" id="ARBA00022723"/>
    </source>
</evidence>
<dbReference type="PROSITE" id="PS00866">
    <property type="entry name" value="CPSASE_1"/>
    <property type="match status" value="1"/>
</dbReference>
<keyword evidence="4" id="KW-0436">Ligase</keyword>
<evidence type="ECO:0000256" key="6">
    <source>
        <dbReference type="ARBA" id="ARBA00022741"/>
    </source>
</evidence>
<dbReference type="Pfam" id="PF02786">
    <property type="entry name" value="CPSase_L_D2"/>
    <property type="match status" value="1"/>
</dbReference>
<evidence type="ECO:0000256" key="4">
    <source>
        <dbReference type="ARBA" id="ARBA00022598"/>
    </source>
</evidence>
<name>A0ABS7VUI7_9HYPH</name>
<evidence type="ECO:0000256" key="9">
    <source>
        <dbReference type="ARBA" id="ARBA00022963"/>
    </source>
</evidence>
<comment type="caution">
    <text evidence="18">The sequence shown here is derived from an EMBL/GenBank/DDBJ whole genome shotgun (WGS) entry which is preliminary data.</text>
</comment>
<dbReference type="SUPFAM" id="SSF51246">
    <property type="entry name" value="Rudiment single hybrid motif"/>
    <property type="match status" value="1"/>
</dbReference>
<keyword evidence="5" id="KW-0479">Metal-binding</keyword>
<dbReference type="Pfam" id="PF02785">
    <property type="entry name" value="Biotin_carb_C"/>
    <property type="match status" value="1"/>
</dbReference>
<dbReference type="PANTHER" id="PTHR18866:SF33">
    <property type="entry name" value="METHYLCROTONOYL-COA CARBOXYLASE SUBUNIT ALPHA, MITOCHONDRIAL-RELATED"/>
    <property type="match status" value="1"/>
</dbReference>
<dbReference type="InterPro" id="IPR011761">
    <property type="entry name" value="ATP-grasp"/>
</dbReference>
<evidence type="ECO:0000256" key="13">
    <source>
        <dbReference type="ARBA" id="ARBA00049495"/>
    </source>
</evidence>
<evidence type="ECO:0000256" key="1">
    <source>
        <dbReference type="ARBA" id="ARBA00001953"/>
    </source>
</evidence>
<comment type="pathway">
    <text evidence="2">Metabolic intermediate metabolism; propanoyl-CoA degradation; succinyl-CoA from propanoyl-CoA: step 1/3.</text>
</comment>
<keyword evidence="12" id="KW-0092">Biotin</keyword>
<evidence type="ECO:0000256" key="8">
    <source>
        <dbReference type="ARBA" id="ARBA00022842"/>
    </source>
</evidence>
<dbReference type="Pfam" id="PF00289">
    <property type="entry name" value="Biotin_carb_N"/>
    <property type="match status" value="1"/>
</dbReference>
<dbReference type="SUPFAM" id="SSF52440">
    <property type="entry name" value="PreATP-grasp domain"/>
    <property type="match status" value="1"/>
</dbReference>
<evidence type="ECO:0000256" key="2">
    <source>
        <dbReference type="ARBA" id="ARBA00005060"/>
    </source>
</evidence>
<keyword evidence="7 14" id="KW-0067">ATP-binding</keyword>
<feature type="domain" description="Lipoyl-binding" evidence="15">
    <location>
        <begin position="590"/>
        <end position="666"/>
    </location>
</feature>
<keyword evidence="19" id="KW-1185">Reference proteome</keyword>
<dbReference type="Gene3D" id="2.40.50.100">
    <property type="match status" value="1"/>
</dbReference>
<evidence type="ECO:0000256" key="7">
    <source>
        <dbReference type="ARBA" id="ARBA00022840"/>
    </source>
</evidence>
<dbReference type="InterPro" id="IPR001882">
    <property type="entry name" value="Biotin_BS"/>
</dbReference>
<feature type="domain" description="ATP-grasp" evidence="16">
    <location>
        <begin position="120"/>
        <end position="317"/>
    </location>
</feature>
<evidence type="ECO:0000313" key="18">
    <source>
        <dbReference type="EMBL" id="MBZ6079264.1"/>
    </source>
</evidence>
<protein>
    <recommendedName>
        <fullName evidence="3">propionyl-CoA carboxylase</fullName>
        <ecNumber evidence="3">6.4.1.3</ecNumber>
    </recommendedName>
</protein>
<keyword evidence="10" id="KW-0443">Lipid metabolism</keyword>
<gene>
    <name evidence="18" type="ORF">K9B37_23705</name>
</gene>
<evidence type="ECO:0000256" key="10">
    <source>
        <dbReference type="ARBA" id="ARBA00023098"/>
    </source>
</evidence>
<keyword evidence="8" id="KW-0460">Magnesium</keyword>
<dbReference type="PANTHER" id="PTHR18866">
    <property type="entry name" value="CARBOXYLASE:PYRUVATE/ACETYL-COA/PROPIONYL-COA CARBOXYLASE"/>
    <property type="match status" value="1"/>
</dbReference>